<reference evidence="2 3" key="1">
    <citation type="submission" date="2024-10" db="EMBL/GenBank/DDBJ databases">
        <title>The Natural Products Discovery Center: Release of the First 8490 Sequenced Strains for Exploring Actinobacteria Biosynthetic Diversity.</title>
        <authorList>
            <person name="Kalkreuter E."/>
            <person name="Kautsar S.A."/>
            <person name="Yang D."/>
            <person name="Bader C.D."/>
            <person name="Teijaro C.N."/>
            <person name="Fluegel L."/>
            <person name="Davis C.M."/>
            <person name="Simpson J.R."/>
            <person name="Lauterbach L."/>
            <person name="Steele A.D."/>
            <person name="Gui C."/>
            <person name="Meng S."/>
            <person name="Li G."/>
            <person name="Viehrig K."/>
            <person name="Ye F."/>
            <person name="Su P."/>
            <person name="Kiefer A.F."/>
            <person name="Nichols A."/>
            <person name="Cepeda A.J."/>
            <person name="Yan W."/>
            <person name="Fan B."/>
            <person name="Jiang Y."/>
            <person name="Adhikari A."/>
            <person name="Zheng C.-J."/>
            <person name="Schuster L."/>
            <person name="Cowan T.M."/>
            <person name="Smanski M.J."/>
            <person name="Chevrette M.G."/>
            <person name="De Carvalho L.P.S."/>
            <person name="Shen B."/>
        </authorList>
    </citation>
    <scope>NUCLEOTIDE SEQUENCE [LARGE SCALE GENOMIC DNA]</scope>
    <source>
        <strain evidence="2 3">NPDC002593</strain>
    </source>
</reference>
<dbReference type="NCBIfam" id="TIGR02118">
    <property type="entry name" value="EthD family reductase"/>
    <property type="match status" value="1"/>
</dbReference>
<evidence type="ECO:0000313" key="3">
    <source>
        <dbReference type="Proteomes" id="UP001601992"/>
    </source>
</evidence>
<dbReference type="SUPFAM" id="SSF54909">
    <property type="entry name" value="Dimeric alpha+beta barrel"/>
    <property type="match status" value="1"/>
</dbReference>
<comment type="caution">
    <text evidence="2">The sequence shown here is derived from an EMBL/GenBank/DDBJ whole genome shotgun (WGS) entry which is preliminary data.</text>
</comment>
<dbReference type="InterPro" id="IPR009799">
    <property type="entry name" value="EthD_dom"/>
</dbReference>
<keyword evidence="3" id="KW-1185">Reference proteome</keyword>
<organism evidence="2 3">
    <name type="scientific">Nocardia jiangxiensis</name>
    <dbReference type="NCBI Taxonomy" id="282685"/>
    <lineage>
        <taxon>Bacteria</taxon>
        <taxon>Bacillati</taxon>
        <taxon>Actinomycetota</taxon>
        <taxon>Actinomycetes</taxon>
        <taxon>Mycobacteriales</taxon>
        <taxon>Nocardiaceae</taxon>
        <taxon>Nocardia</taxon>
    </lineage>
</organism>
<accession>A0ABW6SCP0</accession>
<evidence type="ECO:0000313" key="2">
    <source>
        <dbReference type="EMBL" id="MFF3573368.1"/>
    </source>
</evidence>
<dbReference type="Gene3D" id="3.30.70.100">
    <property type="match status" value="1"/>
</dbReference>
<sequence length="112" mass="12593">MSYKLVATWSAPKAEDEAEFERYYIEDHVPVAANLPYLKRLVLTKTDGKSEDGGEPPYYRVAELIFDSQEELEKCSASTQWTAMREDAGALIDRFGVTLEMGLGEEQEVPVA</sequence>
<dbReference type="EMBL" id="JBIAQY010000018">
    <property type="protein sequence ID" value="MFF3573368.1"/>
    <property type="molecule type" value="Genomic_DNA"/>
</dbReference>
<gene>
    <name evidence="2" type="ORF">ACFYXQ_36970</name>
</gene>
<dbReference type="Pfam" id="PF07110">
    <property type="entry name" value="EthD"/>
    <property type="match status" value="1"/>
</dbReference>
<dbReference type="Proteomes" id="UP001601992">
    <property type="component" value="Unassembled WGS sequence"/>
</dbReference>
<evidence type="ECO:0000259" key="1">
    <source>
        <dbReference type="Pfam" id="PF07110"/>
    </source>
</evidence>
<dbReference type="InterPro" id="IPR011008">
    <property type="entry name" value="Dimeric_a/b-barrel"/>
</dbReference>
<protein>
    <submittedName>
        <fullName evidence="2">EthD family reductase</fullName>
    </submittedName>
</protein>
<feature type="domain" description="EthD" evidence="1">
    <location>
        <begin position="15"/>
        <end position="94"/>
    </location>
</feature>
<name>A0ABW6SCP0_9NOCA</name>
<proteinExistence type="predicted"/>
<dbReference type="RefSeq" id="WP_051194155.1">
    <property type="nucleotide sequence ID" value="NZ_JBIAQY010000018.1"/>
</dbReference>